<organism evidence="1 2">
    <name type="scientific">Nocardiopsis eucommiae</name>
    <dbReference type="NCBI Taxonomy" id="2831970"/>
    <lineage>
        <taxon>Bacteria</taxon>
        <taxon>Bacillati</taxon>
        <taxon>Actinomycetota</taxon>
        <taxon>Actinomycetes</taxon>
        <taxon>Streptosporangiales</taxon>
        <taxon>Nocardiopsidaceae</taxon>
        <taxon>Nocardiopsis</taxon>
    </lineage>
</organism>
<sequence length="173" mass="19165">MDHLDDAGSFLRFEPEEHRLIRRVDASAQQAFDRALEDSPVDTEKLLRSAWVHAYGLHPDPDKAYGEAVKAVEDVLSPLGAPDDKVRTLGKALGNIKSQVPSGKWELAIGDQGDQKANIERFVGMVELLHKNQLSRHAGGHNSRSQKQHEAEAALHLAILIVQWVNTNVLKKA</sequence>
<name>A0A975LCS8_9ACTN</name>
<evidence type="ECO:0000313" key="1">
    <source>
        <dbReference type="EMBL" id="QVJ02776.1"/>
    </source>
</evidence>
<keyword evidence="2" id="KW-1185">Reference proteome</keyword>
<dbReference type="KEGG" id="nec:KGD82_11135"/>
<gene>
    <name evidence="1" type="ORF">KGD82_11135</name>
</gene>
<accession>A0A975LCS8</accession>
<dbReference type="AlphaFoldDB" id="A0A975LCS8"/>
<dbReference type="Proteomes" id="UP000682416">
    <property type="component" value="Chromosome"/>
</dbReference>
<evidence type="ECO:0000313" key="2">
    <source>
        <dbReference type="Proteomes" id="UP000682416"/>
    </source>
</evidence>
<reference evidence="1" key="1">
    <citation type="submission" date="2021-05" db="EMBL/GenBank/DDBJ databases">
        <authorList>
            <person name="Kaiqin L."/>
            <person name="Jian G."/>
        </authorList>
    </citation>
    <scope>NUCLEOTIDE SEQUENCE</scope>
    <source>
        <strain evidence="1">HDS5</strain>
    </source>
</reference>
<protein>
    <submittedName>
        <fullName evidence="1">Uncharacterized protein</fullName>
    </submittedName>
</protein>
<dbReference type="EMBL" id="CP074402">
    <property type="protein sequence ID" value="QVJ02776.1"/>
    <property type="molecule type" value="Genomic_DNA"/>
</dbReference>
<proteinExistence type="predicted"/>